<protein>
    <submittedName>
        <fullName evidence="2">Uncharacterized protein</fullName>
    </submittedName>
</protein>
<evidence type="ECO:0000313" key="2">
    <source>
        <dbReference type="EMBL" id="KAK3896753.1"/>
    </source>
</evidence>
<organism evidence="2 3">
    <name type="scientific">Staphylotrichum tortipilum</name>
    <dbReference type="NCBI Taxonomy" id="2831512"/>
    <lineage>
        <taxon>Eukaryota</taxon>
        <taxon>Fungi</taxon>
        <taxon>Dikarya</taxon>
        <taxon>Ascomycota</taxon>
        <taxon>Pezizomycotina</taxon>
        <taxon>Sordariomycetes</taxon>
        <taxon>Sordariomycetidae</taxon>
        <taxon>Sordariales</taxon>
        <taxon>Chaetomiaceae</taxon>
        <taxon>Staphylotrichum</taxon>
    </lineage>
</organism>
<proteinExistence type="predicted"/>
<feature type="non-terminal residue" evidence="2">
    <location>
        <position position="1"/>
    </location>
</feature>
<evidence type="ECO:0000256" key="1">
    <source>
        <dbReference type="SAM" id="MobiDB-lite"/>
    </source>
</evidence>
<dbReference type="EMBL" id="MU856417">
    <property type="protein sequence ID" value="KAK3896753.1"/>
    <property type="molecule type" value="Genomic_DNA"/>
</dbReference>
<sequence length="183" mass="20112">AGEIKVAPGEVYCRYKGSSTAMCPNASESILRESNLKGHVKKHKWNGQFVTVKSKRQGANSVDDMIAAAEFYERLQAIAEGRNAEEEEEAPPLPVLATPSKRKDAETTAPELLELPFTKARKNNPAHPKLSEMKAMLGIKKAARCALCVSAKRKICPPATRPTEDEGCNVWTKFAIHCHEPTI</sequence>
<reference evidence="2" key="2">
    <citation type="submission" date="2023-05" db="EMBL/GenBank/DDBJ databases">
        <authorList>
            <consortium name="Lawrence Berkeley National Laboratory"/>
            <person name="Steindorff A."/>
            <person name="Hensen N."/>
            <person name="Bonometti L."/>
            <person name="Westerberg I."/>
            <person name="Brannstrom I.O."/>
            <person name="Guillou S."/>
            <person name="Cros-Aarteil S."/>
            <person name="Calhoun S."/>
            <person name="Haridas S."/>
            <person name="Kuo A."/>
            <person name="Mondo S."/>
            <person name="Pangilinan J."/>
            <person name="Riley R."/>
            <person name="Labutti K."/>
            <person name="Andreopoulos B."/>
            <person name="Lipzen A."/>
            <person name="Chen C."/>
            <person name="Yanf M."/>
            <person name="Daum C."/>
            <person name="Ng V."/>
            <person name="Clum A."/>
            <person name="Ohm R."/>
            <person name="Martin F."/>
            <person name="Silar P."/>
            <person name="Natvig D."/>
            <person name="Lalanne C."/>
            <person name="Gautier V."/>
            <person name="Ament-Velasquez S.L."/>
            <person name="Kruys A."/>
            <person name="Hutchinson M.I."/>
            <person name="Powell A.J."/>
            <person name="Barry K."/>
            <person name="Miller A.N."/>
            <person name="Grigoriev I.V."/>
            <person name="Debuchy R."/>
            <person name="Gladieux P."/>
            <person name="Thoren M.H."/>
            <person name="Johannesson H."/>
        </authorList>
    </citation>
    <scope>NUCLEOTIDE SEQUENCE</scope>
    <source>
        <strain evidence="2">CBS 103.79</strain>
    </source>
</reference>
<gene>
    <name evidence="2" type="ORF">C8A05DRAFT_39698</name>
</gene>
<feature type="region of interest" description="Disordered" evidence="1">
    <location>
        <begin position="82"/>
        <end position="106"/>
    </location>
</feature>
<keyword evidence="3" id="KW-1185">Reference proteome</keyword>
<dbReference type="Proteomes" id="UP001303889">
    <property type="component" value="Unassembled WGS sequence"/>
</dbReference>
<name>A0AAN6MB63_9PEZI</name>
<dbReference type="AlphaFoldDB" id="A0AAN6MB63"/>
<accession>A0AAN6MB63</accession>
<evidence type="ECO:0000313" key="3">
    <source>
        <dbReference type="Proteomes" id="UP001303889"/>
    </source>
</evidence>
<comment type="caution">
    <text evidence="2">The sequence shown here is derived from an EMBL/GenBank/DDBJ whole genome shotgun (WGS) entry which is preliminary data.</text>
</comment>
<reference evidence="2" key="1">
    <citation type="journal article" date="2023" name="Mol. Phylogenet. Evol.">
        <title>Genome-scale phylogeny and comparative genomics of the fungal order Sordariales.</title>
        <authorList>
            <person name="Hensen N."/>
            <person name="Bonometti L."/>
            <person name="Westerberg I."/>
            <person name="Brannstrom I.O."/>
            <person name="Guillou S."/>
            <person name="Cros-Aarteil S."/>
            <person name="Calhoun S."/>
            <person name="Haridas S."/>
            <person name="Kuo A."/>
            <person name="Mondo S."/>
            <person name="Pangilinan J."/>
            <person name="Riley R."/>
            <person name="LaButti K."/>
            <person name="Andreopoulos B."/>
            <person name="Lipzen A."/>
            <person name="Chen C."/>
            <person name="Yan M."/>
            <person name="Daum C."/>
            <person name="Ng V."/>
            <person name="Clum A."/>
            <person name="Steindorff A."/>
            <person name="Ohm R.A."/>
            <person name="Martin F."/>
            <person name="Silar P."/>
            <person name="Natvig D.O."/>
            <person name="Lalanne C."/>
            <person name="Gautier V."/>
            <person name="Ament-Velasquez S.L."/>
            <person name="Kruys A."/>
            <person name="Hutchinson M.I."/>
            <person name="Powell A.J."/>
            <person name="Barry K."/>
            <person name="Miller A.N."/>
            <person name="Grigoriev I.V."/>
            <person name="Debuchy R."/>
            <person name="Gladieux P."/>
            <person name="Hiltunen Thoren M."/>
            <person name="Johannesson H."/>
        </authorList>
    </citation>
    <scope>NUCLEOTIDE SEQUENCE</scope>
    <source>
        <strain evidence="2">CBS 103.79</strain>
    </source>
</reference>